<feature type="binding site" evidence="14">
    <location>
        <begin position="233"/>
        <end position="235"/>
    </location>
    <ligand>
        <name>FMN</name>
        <dbReference type="ChEBI" id="CHEBI:58210"/>
    </ligand>
</feature>
<evidence type="ECO:0000256" key="11">
    <source>
        <dbReference type="ARBA" id="ARBA00049447"/>
    </source>
</evidence>
<gene>
    <name evidence="16" type="ORF">BCR42DRAFT_407036</name>
</gene>
<evidence type="ECO:0000256" key="13">
    <source>
        <dbReference type="PIRSR" id="PIRSR006621-1"/>
    </source>
</evidence>
<sequence>MLRFRHGFGTLRHSVHSFRRSLSTNKRLNNLTSVAPMVDISTPNFLELLHIISGDRHDYYTEMHHPHAIHQHQDHLDRFIGTPRPNVIVQLGGSDPNLLSSAAKLLQDYGYSEININVGCPSPSVQQGQFGAILMKTPSLVADILNAMEGKVSIPVTIKCRIGVDHLDTSEFFHHFVETLMTCERPPPHLIVHARKCILKGLSPKKNRTIPPLNYQRVYELASLYPDLPISINGGFTTTETIRDALGQVDGCMIGRKVMDSPLFLQEIDRDIYGIPENEIKSPLTVIDEYLGKQVRKEKKKGTQKK</sequence>
<keyword evidence="14" id="KW-0547">Nucleotide-binding</keyword>
<dbReference type="Pfam" id="PF01207">
    <property type="entry name" value="Dus"/>
    <property type="match status" value="1"/>
</dbReference>
<evidence type="ECO:0000256" key="4">
    <source>
        <dbReference type="ARBA" id="ARBA00022643"/>
    </source>
</evidence>
<dbReference type="GO" id="GO:0000049">
    <property type="term" value="F:tRNA binding"/>
    <property type="evidence" value="ECO:0007669"/>
    <property type="project" value="UniProtKB-KW"/>
</dbReference>
<comment type="caution">
    <text evidence="16">The sequence shown here is derived from an EMBL/GenBank/DDBJ whole genome shotgun (WGS) entry which is preliminary data.</text>
</comment>
<comment type="similarity">
    <text evidence="12">Belongs to the dus family.</text>
</comment>
<evidence type="ECO:0000256" key="14">
    <source>
        <dbReference type="PIRSR" id="PIRSR006621-2"/>
    </source>
</evidence>
<name>A0A1X2IRM9_9FUNG</name>
<evidence type="ECO:0000256" key="7">
    <source>
        <dbReference type="ARBA" id="ARBA00022857"/>
    </source>
</evidence>
<feature type="binding site" evidence="14">
    <location>
        <position position="90"/>
    </location>
    <ligand>
        <name>FMN</name>
        <dbReference type="ChEBI" id="CHEBI:58210"/>
    </ligand>
</feature>
<keyword evidence="3 12" id="KW-0285">Flavoprotein</keyword>
<evidence type="ECO:0000256" key="3">
    <source>
        <dbReference type="ARBA" id="ARBA00022630"/>
    </source>
</evidence>
<evidence type="ECO:0000313" key="17">
    <source>
        <dbReference type="Proteomes" id="UP000193560"/>
    </source>
</evidence>
<keyword evidence="9 12" id="KW-0560">Oxidoreductase</keyword>
<dbReference type="CDD" id="cd02801">
    <property type="entry name" value="DUS_like_FMN"/>
    <property type="match status" value="1"/>
</dbReference>
<dbReference type="PROSITE" id="PS01136">
    <property type="entry name" value="UPF0034"/>
    <property type="match status" value="1"/>
</dbReference>
<dbReference type="GO" id="GO:0017150">
    <property type="term" value="F:tRNA dihydrouridine synthase activity"/>
    <property type="evidence" value="ECO:0007669"/>
    <property type="project" value="InterPro"/>
</dbReference>
<keyword evidence="5" id="KW-0507">mRNA processing</keyword>
<evidence type="ECO:0000313" key="16">
    <source>
        <dbReference type="EMBL" id="ORZ21190.1"/>
    </source>
</evidence>
<feature type="binding site" evidence="14">
    <location>
        <begin position="36"/>
        <end position="38"/>
    </location>
    <ligand>
        <name>FMN</name>
        <dbReference type="ChEBI" id="CHEBI:58210"/>
    </ligand>
</feature>
<dbReference type="EMBL" id="MCGE01000005">
    <property type="protein sequence ID" value="ORZ21190.1"/>
    <property type="molecule type" value="Genomic_DNA"/>
</dbReference>
<dbReference type="InterPro" id="IPR013785">
    <property type="entry name" value="Aldolase_TIM"/>
</dbReference>
<feature type="binding site" evidence="14">
    <location>
        <begin position="255"/>
        <end position="256"/>
    </location>
    <ligand>
        <name>FMN</name>
        <dbReference type="ChEBI" id="CHEBI:58210"/>
    </ligand>
</feature>
<evidence type="ECO:0000256" key="6">
    <source>
        <dbReference type="ARBA" id="ARBA00022694"/>
    </source>
</evidence>
<accession>A0A1X2IRM9</accession>
<evidence type="ECO:0000256" key="10">
    <source>
        <dbReference type="ARBA" id="ARBA00048342"/>
    </source>
</evidence>
<organism evidence="16 17">
    <name type="scientific">Absidia repens</name>
    <dbReference type="NCBI Taxonomy" id="90262"/>
    <lineage>
        <taxon>Eukaryota</taxon>
        <taxon>Fungi</taxon>
        <taxon>Fungi incertae sedis</taxon>
        <taxon>Mucoromycota</taxon>
        <taxon>Mucoromycotina</taxon>
        <taxon>Mucoromycetes</taxon>
        <taxon>Mucorales</taxon>
        <taxon>Cunninghamellaceae</taxon>
        <taxon>Absidia</taxon>
    </lineage>
</organism>
<dbReference type="InterPro" id="IPR018517">
    <property type="entry name" value="tRNA_hU_synthase_CS"/>
</dbReference>
<comment type="function">
    <text evidence="12">Catalyzes the synthesis of dihydrouridine, a modified base found in the D-loop of most tRNAs.</text>
</comment>
<dbReference type="STRING" id="90262.A0A1X2IRM9"/>
<keyword evidence="4 12" id="KW-0288">FMN</keyword>
<comment type="catalytic activity">
    <reaction evidence="11">
        <text>a 5,6-dihydrouridine in mRNA + NADP(+) = a uridine in mRNA + NADPH + H(+)</text>
        <dbReference type="Rhea" id="RHEA:69855"/>
        <dbReference type="Rhea" id="RHEA-COMP:14658"/>
        <dbReference type="Rhea" id="RHEA-COMP:17789"/>
        <dbReference type="ChEBI" id="CHEBI:15378"/>
        <dbReference type="ChEBI" id="CHEBI:57783"/>
        <dbReference type="ChEBI" id="CHEBI:58349"/>
        <dbReference type="ChEBI" id="CHEBI:65315"/>
        <dbReference type="ChEBI" id="CHEBI:74443"/>
    </reaction>
    <physiologicalReaction direction="right-to-left" evidence="11">
        <dbReference type="Rhea" id="RHEA:69857"/>
    </physiologicalReaction>
</comment>
<keyword evidence="6 12" id="KW-0819">tRNA processing</keyword>
<dbReference type="Proteomes" id="UP000193560">
    <property type="component" value="Unassembled WGS sequence"/>
</dbReference>
<dbReference type="PIRSF" id="PIRSF006621">
    <property type="entry name" value="Dus"/>
    <property type="match status" value="1"/>
</dbReference>
<evidence type="ECO:0000256" key="12">
    <source>
        <dbReference type="PIRNR" id="PIRNR006621"/>
    </source>
</evidence>
<dbReference type="GO" id="GO:0006397">
    <property type="term" value="P:mRNA processing"/>
    <property type="evidence" value="ECO:0007669"/>
    <property type="project" value="UniProtKB-KW"/>
</dbReference>
<comment type="catalytic activity">
    <reaction evidence="10">
        <text>a 5,6-dihydrouridine in mRNA + NAD(+) = a uridine in mRNA + NADH + H(+)</text>
        <dbReference type="Rhea" id="RHEA:69851"/>
        <dbReference type="Rhea" id="RHEA-COMP:14658"/>
        <dbReference type="Rhea" id="RHEA-COMP:17789"/>
        <dbReference type="ChEBI" id="CHEBI:15378"/>
        <dbReference type="ChEBI" id="CHEBI:57540"/>
        <dbReference type="ChEBI" id="CHEBI:57945"/>
        <dbReference type="ChEBI" id="CHEBI:65315"/>
        <dbReference type="ChEBI" id="CHEBI:74443"/>
    </reaction>
    <physiologicalReaction direction="right-to-left" evidence="10">
        <dbReference type="Rhea" id="RHEA:69853"/>
    </physiologicalReaction>
</comment>
<evidence type="ECO:0000256" key="9">
    <source>
        <dbReference type="ARBA" id="ARBA00023002"/>
    </source>
</evidence>
<dbReference type="GO" id="GO:0106414">
    <property type="term" value="F:mRNA dihydrouridine synthase activity"/>
    <property type="evidence" value="ECO:0007669"/>
    <property type="project" value="RHEA"/>
</dbReference>
<dbReference type="InterPro" id="IPR004653">
    <property type="entry name" value="DusA"/>
</dbReference>
<dbReference type="SUPFAM" id="SSF51395">
    <property type="entry name" value="FMN-linked oxidoreductases"/>
    <property type="match status" value="1"/>
</dbReference>
<feature type="active site" description="Proton donor" evidence="13">
    <location>
        <position position="120"/>
    </location>
</feature>
<dbReference type="PANTHER" id="PTHR42907:SF1">
    <property type="entry name" value="FMN-LINKED OXIDOREDUCTASES SUPERFAMILY PROTEIN"/>
    <property type="match status" value="1"/>
</dbReference>
<feature type="domain" description="DUS-like FMN-binding" evidence="15">
    <location>
        <begin position="34"/>
        <end position="293"/>
    </location>
</feature>
<dbReference type="InterPro" id="IPR035587">
    <property type="entry name" value="DUS-like_FMN-bd"/>
</dbReference>
<dbReference type="GO" id="GO:0050660">
    <property type="term" value="F:flavin adenine dinucleotide binding"/>
    <property type="evidence" value="ECO:0007669"/>
    <property type="project" value="InterPro"/>
</dbReference>
<dbReference type="EC" id="1.3.1.-" evidence="12"/>
<dbReference type="PANTHER" id="PTHR42907">
    <property type="entry name" value="FMN-LINKED OXIDOREDUCTASES SUPERFAMILY PROTEIN"/>
    <property type="match status" value="1"/>
</dbReference>
<dbReference type="NCBIfam" id="NF008774">
    <property type="entry name" value="PRK11815.1"/>
    <property type="match status" value="1"/>
</dbReference>
<dbReference type="Gene3D" id="3.20.20.70">
    <property type="entry name" value="Aldolase class I"/>
    <property type="match status" value="1"/>
</dbReference>
<dbReference type="InterPro" id="IPR001269">
    <property type="entry name" value="DUS_fam"/>
</dbReference>
<feature type="binding site" evidence="14">
    <location>
        <position position="159"/>
    </location>
    <ligand>
        <name>FMN</name>
        <dbReference type="ChEBI" id="CHEBI:58210"/>
    </ligand>
</feature>
<protein>
    <recommendedName>
        <fullName evidence="12">tRNA-dihydrouridine synthase</fullName>
        <ecNumber evidence="12">1.3.1.-</ecNumber>
    </recommendedName>
</protein>
<dbReference type="OrthoDB" id="10262250at2759"/>
<keyword evidence="2" id="KW-0820">tRNA-binding</keyword>
<keyword evidence="8" id="KW-0694">RNA-binding</keyword>
<comment type="cofactor">
    <cofactor evidence="1 12 14">
        <name>FMN</name>
        <dbReference type="ChEBI" id="CHEBI:58210"/>
    </cofactor>
</comment>
<evidence type="ECO:0000259" key="15">
    <source>
        <dbReference type="Pfam" id="PF01207"/>
    </source>
</evidence>
<evidence type="ECO:0000256" key="5">
    <source>
        <dbReference type="ARBA" id="ARBA00022664"/>
    </source>
</evidence>
<keyword evidence="7" id="KW-0521">NADP</keyword>
<evidence type="ECO:0000256" key="1">
    <source>
        <dbReference type="ARBA" id="ARBA00001917"/>
    </source>
</evidence>
<keyword evidence="17" id="KW-1185">Reference proteome</keyword>
<reference evidence="16 17" key="1">
    <citation type="submission" date="2016-07" db="EMBL/GenBank/DDBJ databases">
        <title>Pervasive Adenine N6-methylation of Active Genes in Fungi.</title>
        <authorList>
            <consortium name="DOE Joint Genome Institute"/>
            <person name="Mondo S.J."/>
            <person name="Dannebaum R.O."/>
            <person name="Kuo R.C."/>
            <person name="Labutti K."/>
            <person name="Haridas S."/>
            <person name="Kuo A."/>
            <person name="Salamov A."/>
            <person name="Ahrendt S.R."/>
            <person name="Lipzen A."/>
            <person name="Sullivan W."/>
            <person name="Andreopoulos W.B."/>
            <person name="Clum A."/>
            <person name="Lindquist E."/>
            <person name="Daum C."/>
            <person name="Ramamoorthy G.K."/>
            <person name="Gryganskyi A."/>
            <person name="Culley D."/>
            <person name="Magnuson J.K."/>
            <person name="James T.Y."/>
            <person name="O'Malley M.A."/>
            <person name="Stajich J.E."/>
            <person name="Spatafora J.W."/>
            <person name="Visel A."/>
            <person name="Grigoriev I.V."/>
        </authorList>
    </citation>
    <scope>NUCLEOTIDE SEQUENCE [LARGE SCALE GENOMIC DNA]</scope>
    <source>
        <strain evidence="16 17">NRRL 1336</strain>
    </source>
</reference>
<proteinExistence type="inferred from homology"/>
<evidence type="ECO:0000256" key="8">
    <source>
        <dbReference type="ARBA" id="ARBA00022884"/>
    </source>
</evidence>
<evidence type="ECO:0000256" key="2">
    <source>
        <dbReference type="ARBA" id="ARBA00022555"/>
    </source>
</evidence>
<dbReference type="AlphaFoldDB" id="A0A1X2IRM9"/>
<feature type="binding site" evidence="14">
    <location>
        <position position="193"/>
    </location>
    <ligand>
        <name>FMN</name>
        <dbReference type="ChEBI" id="CHEBI:58210"/>
    </ligand>
</feature>